<evidence type="ECO:0000256" key="1">
    <source>
        <dbReference type="ARBA" id="ARBA00022884"/>
    </source>
</evidence>
<gene>
    <name evidence="4" type="ORF">I3842_04G196700</name>
</gene>
<dbReference type="EMBL" id="CM031828">
    <property type="protein sequence ID" value="KAG6719328.1"/>
    <property type="molecule type" value="Genomic_DNA"/>
</dbReference>
<reference evidence="4" key="1">
    <citation type="submission" date="2021-01" db="EMBL/GenBank/DDBJ databases">
        <authorList>
            <person name="Lovell J.T."/>
            <person name="Bentley N."/>
            <person name="Bhattarai G."/>
            <person name="Jenkins J.W."/>
            <person name="Sreedasyam A."/>
            <person name="Alarcon Y."/>
            <person name="Bock C."/>
            <person name="Boston L."/>
            <person name="Carlson J."/>
            <person name="Cervantes K."/>
            <person name="Clermont K."/>
            <person name="Krom N."/>
            <person name="Kubenka K."/>
            <person name="Mamidi S."/>
            <person name="Mattison C."/>
            <person name="Monteros M."/>
            <person name="Pisani C."/>
            <person name="Plott C."/>
            <person name="Rajasekar S."/>
            <person name="Rhein H.S."/>
            <person name="Rohla C."/>
            <person name="Song M."/>
            <person name="Hilaire R.S."/>
            <person name="Shu S."/>
            <person name="Wells L."/>
            <person name="Wang X."/>
            <person name="Webber J."/>
            <person name="Heerema R.J."/>
            <person name="Klein P."/>
            <person name="Conner P."/>
            <person name="Grauke L."/>
            <person name="Grimwood J."/>
            <person name="Schmutz J."/>
            <person name="Randall J.J."/>
        </authorList>
    </citation>
    <scope>NUCLEOTIDE SEQUENCE</scope>
    <source>
        <tissue evidence="4">Leaf</tissue>
    </source>
</reference>
<dbReference type="Proteomes" id="UP000811246">
    <property type="component" value="Chromosome 4"/>
</dbReference>
<dbReference type="SMART" id="SM00360">
    <property type="entry name" value="RRM"/>
    <property type="match status" value="1"/>
</dbReference>
<name>A0A922FFU1_CARIL</name>
<proteinExistence type="predicted"/>
<evidence type="ECO:0000313" key="4">
    <source>
        <dbReference type="EMBL" id="KAG6719328.1"/>
    </source>
</evidence>
<dbReference type="InterPro" id="IPR000504">
    <property type="entry name" value="RRM_dom"/>
</dbReference>
<organism evidence="4 5">
    <name type="scientific">Carya illinoinensis</name>
    <name type="common">Pecan</name>
    <dbReference type="NCBI Taxonomy" id="32201"/>
    <lineage>
        <taxon>Eukaryota</taxon>
        <taxon>Viridiplantae</taxon>
        <taxon>Streptophyta</taxon>
        <taxon>Embryophyta</taxon>
        <taxon>Tracheophyta</taxon>
        <taxon>Spermatophyta</taxon>
        <taxon>Magnoliopsida</taxon>
        <taxon>eudicotyledons</taxon>
        <taxon>Gunneridae</taxon>
        <taxon>Pentapetalae</taxon>
        <taxon>rosids</taxon>
        <taxon>fabids</taxon>
        <taxon>Fagales</taxon>
        <taxon>Juglandaceae</taxon>
        <taxon>Carya</taxon>
    </lineage>
</organism>
<dbReference type="CDD" id="cd00590">
    <property type="entry name" value="RRM_SF"/>
    <property type="match status" value="1"/>
</dbReference>
<evidence type="ECO:0000313" key="5">
    <source>
        <dbReference type="Proteomes" id="UP000811246"/>
    </source>
</evidence>
<accession>A0A922FFU1</accession>
<evidence type="ECO:0000259" key="3">
    <source>
        <dbReference type="PROSITE" id="PS50102"/>
    </source>
</evidence>
<dbReference type="GO" id="GO:0003723">
    <property type="term" value="F:RNA binding"/>
    <property type="evidence" value="ECO:0007669"/>
    <property type="project" value="UniProtKB-UniRule"/>
</dbReference>
<dbReference type="PANTHER" id="PTHR23189">
    <property type="entry name" value="RNA RECOGNITION MOTIF-CONTAINING"/>
    <property type="match status" value="1"/>
</dbReference>
<keyword evidence="1 2" id="KW-0694">RNA-binding</keyword>
<evidence type="ECO:0000256" key="2">
    <source>
        <dbReference type="PROSITE-ProRule" id="PRU00176"/>
    </source>
</evidence>
<dbReference type="Pfam" id="PF00076">
    <property type="entry name" value="RRM_1"/>
    <property type="match status" value="1"/>
</dbReference>
<dbReference type="AlphaFoldDB" id="A0A922FFU1"/>
<dbReference type="PROSITE" id="PS50102">
    <property type="entry name" value="RRM"/>
    <property type="match status" value="1"/>
</dbReference>
<comment type="caution">
    <text evidence="4">The sequence shown here is derived from an EMBL/GenBank/DDBJ whole genome shotgun (WGS) entry which is preliminary data.</text>
</comment>
<protein>
    <recommendedName>
        <fullName evidence="3">RRM domain-containing protein</fullName>
    </recommendedName>
</protein>
<feature type="domain" description="RRM" evidence="3">
    <location>
        <begin position="33"/>
        <end position="105"/>
    </location>
</feature>
<sequence length="146" mass="16498">MSGRGGRGRFRRASRFEDNFGSRNISNKNPPSRHLWVGNLSHATLEHDLSHYFLQFGELESVAFQPGRSYAFINFKREEDAFVAINALQGFSIAGNPLRIEFTKAVSPAHPQLPFIMSVTFLGTLSFSLKYCVIRVCVYLCILLHS</sequence>